<protein>
    <recommendedName>
        <fullName evidence="1">YgjP-like metallopeptidase domain-containing protein</fullName>
    </recommendedName>
</protein>
<dbReference type="STRING" id="484498.SAMN05421686_10947"/>
<keyword evidence="3" id="KW-1185">Reference proteome</keyword>
<evidence type="ECO:0000259" key="1">
    <source>
        <dbReference type="Pfam" id="PF01863"/>
    </source>
</evidence>
<evidence type="ECO:0000313" key="3">
    <source>
        <dbReference type="Proteomes" id="UP000185639"/>
    </source>
</evidence>
<evidence type="ECO:0000313" key="2">
    <source>
        <dbReference type="EMBL" id="SIT07430.1"/>
    </source>
</evidence>
<dbReference type="OrthoDB" id="9811177at2"/>
<dbReference type="InterPro" id="IPR002725">
    <property type="entry name" value="YgjP-like_metallopeptidase"/>
</dbReference>
<dbReference type="Gene3D" id="3.30.2010.10">
    <property type="entry name" value="Metalloproteases ('zincins'), catalytic domain"/>
    <property type="match status" value="1"/>
</dbReference>
<feature type="domain" description="YgjP-like metallopeptidase" evidence="1">
    <location>
        <begin position="30"/>
        <end position="228"/>
    </location>
</feature>
<dbReference type="RefSeq" id="WP_084188990.1">
    <property type="nucleotide sequence ID" value="NZ_FTOH01000009.1"/>
</dbReference>
<dbReference type="PANTHER" id="PTHR30399">
    <property type="entry name" value="UNCHARACTERIZED PROTEIN YGJP"/>
    <property type="match status" value="1"/>
</dbReference>
<dbReference type="CDD" id="cd07344">
    <property type="entry name" value="M48_yhfN_like"/>
    <property type="match status" value="1"/>
</dbReference>
<reference evidence="3" key="1">
    <citation type="submission" date="2017-01" db="EMBL/GenBank/DDBJ databases">
        <authorList>
            <person name="Varghese N."/>
            <person name="Submissions S."/>
        </authorList>
    </citation>
    <scope>NUCLEOTIDE SEQUENCE [LARGE SCALE GENOMIC DNA]</scope>
    <source>
        <strain evidence="3">DSM 24913</strain>
    </source>
</reference>
<dbReference type="EMBL" id="FTOH01000009">
    <property type="protein sequence ID" value="SIT07430.1"/>
    <property type="molecule type" value="Genomic_DNA"/>
</dbReference>
<dbReference type="AlphaFoldDB" id="A0A1N7PA66"/>
<accession>A0A1N7PA66</accession>
<name>A0A1N7PA66_9GAMM</name>
<proteinExistence type="predicted"/>
<sequence>MRQRKSYRQELWLDVAGEQVKVLLSASVRKSIRLQVNSEGDVDIRVPVGTPKSDVLTFVRRHESWLSERREAVKERDRKRAASVTLYGRELPIMESALGEFLVTDQQVWMPLEWSQEKRDKALDKWQREEARLCFTRLIEQWWPRFTKPGRERPVLRVKRMRTRWGSLSKKGYINLNLALLSLPEDLIELVVVHELCHLEHFDHGPGFKACMTSCLPDWRARDKRINQAGLMLL</sequence>
<dbReference type="Proteomes" id="UP000185639">
    <property type="component" value="Unassembled WGS sequence"/>
</dbReference>
<dbReference type="PANTHER" id="PTHR30399:SF1">
    <property type="entry name" value="UTP PYROPHOSPHATASE"/>
    <property type="match status" value="1"/>
</dbReference>
<dbReference type="InterPro" id="IPR053136">
    <property type="entry name" value="UTP_pyrophosphatase-like"/>
</dbReference>
<organism evidence="2 3">
    <name type="scientific">Thalassolituus maritimus</name>
    <dbReference type="NCBI Taxonomy" id="484498"/>
    <lineage>
        <taxon>Bacteria</taxon>
        <taxon>Pseudomonadati</taxon>
        <taxon>Pseudomonadota</taxon>
        <taxon>Gammaproteobacteria</taxon>
        <taxon>Oceanospirillales</taxon>
        <taxon>Oceanospirillaceae</taxon>
        <taxon>Thalassolituus</taxon>
    </lineage>
</organism>
<dbReference type="Pfam" id="PF01863">
    <property type="entry name" value="YgjP-like"/>
    <property type="match status" value="1"/>
</dbReference>
<gene>
    <name evidence="2" type="ORF">SAMN05421686_10947</name>
</gene>